<reference evidence="8 9" key="1">
    <citation type="submission" date="2019-08" db="EMBL/GenBank/DDBJ databases">
        <title>In-depth cultivation of the pig gut microbiome towards novel bacterial diversity and tailored functional studies.</title>
        <authorList>
            <person name="Wylensek D."/>
            <person name="Hitch T.C.A."/>
            <person name="Clavel T."/>
        </authorList>
    </citation>
    <scope>NUCLEOTIDE SEQUENCE [LARGE SCALE GENOMIC DNA]</scope>
    <source>
        <strain evidence="8 9">Oil+RF-744-WCA-WT-13</strain>
    </source>
</reference>
<gene>
    <name evidence="8" type="ORF">FYJ60_08030</name>
</gene>
<dbReference type="InterPro" id="IPR002528">
    <property type="entry name" value="MATE_fam"/>
</dbReference>
<feature type="transmembrane region" description="Helical" evidence="7">
    <location>
        <begin position="32"/>
        <end position="51"/>
    </location>
</feature>
<dbReference type="PANTHER" id="PTHR43549">
    <property type="entry name" value="MULTIDRUG RESISTANCE PROTEIN YPNP-RELATED"/>
    <property type="match status" value="1"/>
</dbReference>
<dbReference type="Proteomes" id="UP000466864">
    <property type="component" value="Unassembled WGS sequence"/>
</dbReference>
<dbReference type="CDD" id="cd13144">
    <property type="entry name" value="MATE_like_4"/>
    <property type="match status" value="1"/>
</dbReference>
<evidence type="ECO:0000256" key="5">
    <source>
        <dbReference type="ARBA" id="ARBA00022989"/>
    </source>
</evidence>
<keyword evidence="2" id="KW-0813">Transport</keyword>
<feature type="transmembrane region" description="Helical" evidence="7">
    <location>
        <begin position="295"/>
        <end position="314"/>
    </location>
</feature>
<evidence type="ECO:0000313" key="8">
    <source>
        <dbReference type="EMBL" id="MST82261.1"/>
    </source>
</evidence>
<keyword evidence="4 7" id="KW-0812">Transmembrane</keyword>
<sequence>MLVQALYNIVDSIFVSQISEAALTAVTLAFPLQNLMIAVASGTGVGINALLSRSLGEKDYRKADQAANTGLFLAFLSFLAFLVIGLTVSGPFISSQTSDPTIREYGVTYIRICCTLSIGVFFQITLERLLQATGRTLYSMYSQITGAVINMIFDPIMIFGLLGFPKMGVAGAAYATVLGQCLASVLGLFLNRKFNSDITLSFREIIHPDRPTIRQIYAVGVPSILMMSIGSIMTYLMNRIVGTFSSTATAVFGVYFKLQSFFFMPVFGLNNGLIPVLAYNLGAKKTDRIREALRFSVKLAFAVMVVGTLCFELIPGPLLKIFNASSQMLAIGSPALRIIAVHFPIAAISIVLGSVFQAFSRSIYSLIISVCRQLVVLIPTAWLLSLTGNLNNVWWCFPISEIVSLTISYIFFRKVMRDVSEEIGVQV</sequence>
<dbReference type="PIRSF" id="PIRSF006603">
    <property type="entry name" value="DinF"/>
    <property type="match status" value="1"/>
</dbReference>
<evidence type="ECO:0000256" key="3">
    <source>
        <dbReference type="ARBA" id="ARBA00022475"/>
    </source>
</evidence>
<dbReference type="PANTHER" id="PTHR43549:SF2">
    <property type="entry name" value="MULTIDRUG RESISTANCE PROTEIN NORM-RELATED"/>
    <property type="match status" value="1"/>
</dbReference>
<comment type="caution">
    <text evidence="8">The sequence shown here is derived from an EMBL/GenBank/DDBJ whole genome shotgun (WGS) entry which is preliminary data.</text>
</comment>
<dbReference type="AlphaFoldDB" id="A0A7X2P8R6"/>
<protein>
    <submittedName>
        <fullName evidence="8">MATE family efflux transporter</fullName>
    </submittedName>
</protein>
<dbReference type="GO" id="GO:0015297">
    <property type="term" value="F:antiporter activity"/>
    <property type="evidence" value="ECO:0007669"/>
    <property type="project" value="InterPro"/>
</dbReference>
<keyword evidence="6 7" id="KW-0472">Membrane</keyword>
<feature type="transmembrane region" description="Helical" evidence="7">
    <location>
        <begin position="171"/>
        <end position="190"/>
    </location>
</feature>
<comment type="subcellular location">
    <subcellularLocation>
        <location evidence="1">Cell membrane</location>
        <topology evidence="1">Multi-pass membrane protein</topology>
    </subcellularLocation>
</comment>
<feature type="transmembrane region" description="Helical" evidence="7">
    <location>
        <begin position="334"/>
        <end position="356"/>
    </location>
</feature>
<feature type="transmembrane region" description="Helical" evidence="7">
    <location>
        <begin position="71"/>
        <end position="93"/>
    </location>
</feature>
<name>A0A7X2P8R6_9FIRM</name>
<evidence type="ECO:0000256" key="2">
    <source>
        <dbReference type="ARBA" id="ARBA00022448"/>
    </source>
</evidence>
<feature type="transmembrane region" description="Helical" evidence="7">
    <location>
        <begin position="392"/>
        <end position="412"/>
    </location>
</feature>
<keyword evidence="9" id="KW-1185">Reference proteome</keyword>
<evidence type="ECO:0000313" key="9">
    <source>
        <dbReference type="Proteomes" id="UP000466864"/>
    </source>
</evidence>
<dbReference type="Pfam" id="PF01554">
    <property type="entry name" value="MatE"/>
    <property type="match status" value="2"/>
</dbReference>
<keyword evidence="5 7" id="KW-1133">Transmembrane helix</keyword>
<dbReference type="InterPro" id="IPR048279">
    <property type="entry name" value="MdtK-like"/>
</dbReference>
<evidence type="ECO:0000256" key="6">
    <source>
        <dbReference type="ARBA" id="ARBA00023136"/>
    </source>
</evidence>
<feature type="transmembrane region" description="Helical" evidence="7">
    <location>
        <begin position="363"/>
        <end position="386"/>
    </location>
</feature>
<dbReference type="GO" id="GO:0005886">
    <property type="term" value="C:plasma membrane"/>
    <property type="evidence" value="ECO:0007669"/>
    <property type="project" value="UniProtKB-SubCell"/>
</dbReference>
<dbReference type="NCBIfam" id="TIGR00797">
    <property type="entry name" value="matE"/>
    <property type="match status" value="1"/>
</dbReference>
<keyword evidence="3" id="KW-1003">Cell membrane</keyword>
<evidence type="ECO:0000256" key="1">
    <source>
        <dbReference type="ARBA" id="ARBA00004651"/>
    </source>
</evidence>
<proteinExistence type="predicted"/>
<dbReference type="EMBL" id="VUMV01000005">
    <property type="protein sequence ID" value="MST82261.1"/>
    <property type="molecule type" value="Genomic_DNA"/>
</dbReference>
<dbReference type="InterPro" id="IPR052031">
    <property type="entry name" value="Membrane_Transporter-Flippase"/>
</dbReference>
<evidence type="ECO:0000256" key="7">
    <source>
        <dbReference type="SAM" id="Phobius"/>
    </source>
</evidence>
<organism evidence="8 9">
    <name type="scientific">Bilifractor porci</name>
    <dbReference type="NCBI Taxonomy" id="2606636"/>
    <lineage>
        <taxon>Bacteria</taxon>
        <taxon>Bacillati</taxon>
        <taxon>Bacillota</taxon>
        <taxon>Clostridia</taxon>
        <taxon>Lachnospirales</taxon>
        <taxon>Lachnospiraceae</taxon>
        <taxon>Bilifractor</taxon>
    </lineage>
</organism>
<dbReference type="GO" id="GO:0042910">
    <property type="term" value="F:xenobiotic transmembrane transporter activity"/>
    <property type="evidence" value="ECO:0007669"/>
    <property type="project" value="InterPro"/>
</dbReference>
<feature type="transmembrane region" description="Helical" evidence="7">
    <location>
        <begin position="147"/>
        <end position="165"/>
    </location>
</feature>
<evidence type="ECO:0000256" key="4">
    <source>
        <dbReference type="ARBA" id="ARBA00022692"/>
    </source>
</evidence>
<feature type="transmembrane region" description="Helical" evidence="7">
    <location>
        <begin position="262"/>
        <end position="283"/>
    </location>
</feature>
<accession>A0A7X2P8R6</accession>
<feature type="transmembrane region" description="Helical" evidence="7">
    <location>
        <begin position="105"/>
        <end position="126"/>
    </location>
</feature>